<evidence type="ECO:0000259" key="1">
    <source>
        <dbReference type="Pfam" id="PF02581"/>
    </source>
</evidence>
<dbReference type="EMBL" id="JACVXB010000001">
    <property type="protein sequence ID" value="MBD0831273.1"/>
    <property type="molecule type" value="Genomic_DNA"/>
</dbReference>
<dbReference type="GO" id="GO:0009228">
    <property type="term" value="P:thiamine biosynthetic process"/>
    <property type="evidence" value="ECO:0007669"/>
    <property type="project" value="UniProtKB-KW"/>
</dbReference>
<name>A0A8J6Q5Y8_9FLAO</name>
<accession>A0A8J6Q5Y8</accession>
<dbReference type="SUPFAM" id="SSF51391">
    <property type="entry name" value="Thiamin phosphate synthase"/>
    <property type="match status" value="1"/>
</dbReference>
<dbReference type="Pfam" id="PF02581">
    <property type="entry name" value="TMP-TENI"/>
    <property type="match status" value="1"/>
</dbReference>
<protein>
    <submittedName>
        <fullName evidence="2">Thiamine phosphate synthase</fullName>
    </submittedName>
</protein>
<feature type="domain" description="Thiamine phosphate synthase/TenI" evidence="1">
    <location>
        <begin position="4"/>
        <end position="174"/>
    </location>
</feature>
<proteinExistence type="predicted"/>
<dbReference type="Proteomes" id="UP000600588">
    <property type="component" value="Unassembled WGS sequence"/>
</dbReference>
<evidence type="ECO:0000313" key="2">
    <source>
        <dbReference type="EMBL" id="MBD0831273.1"/>
    </source>
</evidence>
<organism evidence="2 3">
    <name type="scientific">Aestuariibaculum sediminum</name>
    <dbReference type="NCBI Taxonomy" id="2770637"/>
    <lineage>
        <taxon>Bacteria</taxon>
        <taxon>Pseudomonadati</taxon>
        <taxon>Bacteroidota</taxon>
        <taxon>Flavobacteriia</taxon>
        <taxon>Flavobacteriales</taxon>
        <taxon>Flavobacteriaceae</taxon>
    </lineage>
</organism>
<dbReference type="InterPro" id="IPR022998">
    <property type="entry name" value="ThiamineP_synth_TenI"/>
</dbReference>
<gene>
    <name evidence="2" type="ORF">ICJ83_03920</name>
</gene>
<dbReference type="AlphaFoldDB" id="A0A8J6Q5Y8"/>
<dbReference type="InterPro" id="IPR013785">
    <property type="entry name" value="Aldolase_TIM"/>
</dbReference>
<dbReference type="Gene3D" id="3.20.20.70">
    <property type="entry name" value="Aldolase class I"/>
    <property type="match status" value="1"/>
</dbReference>
<evidence type="ECO:0000313" key="3">
    <source>
        <dbReference type="Proteomes" id="UP000600588"/>
    </source>
</evidence>
<sequence length="194" mass="22645">MIIVIAPEHDIKNEIVILHELFHEGLQYYHLRKPHKTYTAYEVYLNQIDSKFHNRVVVHQSHKLLDDYNLKGLHFQETKRRTLTLDTFQNLRDNSTITISSSFHSPNELTNCKFNFDYYFLSPVFSSISKQGYEGQEFNVNHINKTVIGMGGVTTKNLTVFDKLGYKGIGVLGSIWNSETPVEDFKIMQKHYKN</sequence>
<comment type="caution">
    <text evidence="2">The sequence shown here is derived from an EMBL/GenBank/DDBJ whole genome shotgun (WGS) entry which is preliminary data.</text>
</comment>
<dbReference type="InterPro" id="IPR036206">
    <property type="entry name" value="ThiamineP_synth_sf"/>
</dbReference>
<dbReference type="RefSeq" id="WP_188229037.1">
    <property type="nucleotide sequence ID" value="NZ_JACVXB010000001.1"/>
</dbReference>
<reference evidence="2 3" key="1">
    <citation type="submission" date="2020-09" db="EMBL/GenBank/DDBJ databases">
        <title>TT11 complete genome.</title>
        <authorList>
            <person name="Wu Z."/>
        </authorList>
    </citation>
    <scope>NUCLEOTIDE SEQUENCE [LARGE SCALE GENOMIC DNA]</scope>
    <source>
        <strain evidence="2 3">TT11</strain>
    </source>
</reference>
<keyword evidence="3" id="KW-1185">Reference proteome</keyword>